<dbReference type="Proteomes" id="UP000218690">
    <property type="component" value="Unassembled WGS sequence"/>
</dbReference>
<organism evidence="2 3">
    <name type="scientific">Corynebacterium accolens</name>
    <dbReference type="NCBI Taxonomy" id="38284"/>
    <lineage>
        <taxon>Bacteria</taxon>
        <taxon>Bacillati</taxon>
        <taxon>Actinomycetota</taxon>
        <taxon>Actinomycetes</taxon>
        <taxon>Mycobacteriales</taxon>
        <taxon>Corynebacteriaceae</taxon>
        <taxon>Corynebacterium</taxon>
    </lineage>
</organism>
<reference evidence="2 3" key="1">
    <citation type="submission" date="2017-09" db="EMBL/GenBank/DDBJ databases">
        <title>Draft Genome Sequence of Corynebacterium accolens AH4003.</title>
        <authorList>
            <person name="Chen Y."/>
            <person name="Oosthuysen W.F."/>
            <person name="Kelley S."/>
            <person name="Horswill A."/>
        </authorList>
    </citation>
    <scope>NUCLEOTIDE SEQUENCE [LARGE SCALE GENOMIC DNA]</scope>
    <source>
        <strain evidence="2 3">AH4003</strain>
    </source>
</reference>
<dbReference type="EMBL" id="NWBP01000016">
    <property type="protein sequence ID" value="PCC83210.1"/>
    <property type="molecule type" value="Genomic_DNA"/>
</dbReference>
<dbReference type="SUPFAM" id="SSF47413">
    <property type="entry name" value="lambda repressor-like DNA-binding domains"/>
    <property type="match status" value="1"/>
</dbReference>
<accession>A0A2A4ALP7</accession>
<evidence type="ECO:0000313" key="3">
    <source>
        <dbReference type="Proteomes" id="UP000218690"/>
    </source>
</evidence>
<name>A0A2A4ALP7_9CORY</name>
<evidence type="ECO:0000313" key="2">
    <source>
        <dbReference type="EMBL" id="PCC83210.1"/>
    </source>
</evidence>
<dbReference type="CDD" id="cd00093">
    <property type="entry name" value="HTH_XRE"/>
    <property type="match status" value="1"/>
</dbReference>
<dbReference type="Pfam" id="PF01381">
    <property type="entry name" value="HTH_3"/>
    <property type="match status" value="1"/>
</dbReference>
<dbReference type="InterPro" id="IPR010982">
    <property type="entry name" value="Lambda_DNA-bd_dom_sf"/>
</dbReference>
<dbReference type="Gene3D" id="1.10.260.40">
    <property type="entry name" value="lambda repressor-like DNA-binding domains"/>
    <property type="match status" value="1"/>
</dbReference>
<protein>
    <submittedName>
        <fullName evidence="2">Transcriptional regulator</fullName>
    </submittedName>
</protein>
<proteinExistence type="predicted"/>
<dbReference type="GO" id="GO:0003677">
    <property type="term" value="F:DNA binding"/>
    <property type="evidence" value="ECO:0007669"/>
    <property type="project" value="InterPro"/>
</dbReference>
<dbReference type="InterPro" id="IPR001387">
    <property type="entry name" value="Cro/C1-type_HTH"/>
</dbReference>
<dbReference type="SMART" id="SM00530">
    <property type="entry name" value="HTH_XRE"/>
    <property type="match status" value="1"/>
</dbReference>
<dbReference type="AlphaFoldDB" id="A0A2A4ALP7"/>
<dbReference type="PROSITE" id="PS50943">
    <property type="entry name" value="HTH_CROC1"/>
    <property type="match status" value="1"/>
</dbReference>
<gene>
    <name evidence="2" type="ORF">COM45_05300</name>
</gene>
<evidence type="ECO:0000259" key="1">
    <source>
        <dbReference type="PROSITE" id="PS50943"/>
    </source>
</evidence>
<comment type="caution">
    <text evidence="2">The sequence shown here is derived from an EMBL/GenBank/DDBJ whole genome shotgun (WGS) entry which is preliminary data.</text>
</comment>
<sequence length="71" mass="7792">MNRIDGWLTELGTALRENRKSYQLTQEELGELVGVSDRTVRDVELGTGKASFSTVLELLSAVGLRVEVVNA</sequence>
<feature type="domain" description="HTH cro/C1-type" evidence="1">
    <location>
        <begin position="15"/>
        <end position="69"/>
    </location>
</feature>